<name>A0A9D4SBH8_DREPO</name>
<keyword evidence="2" id="KW-1185">Reference proteome</keyword>
<dbReference type="AlphaFoldDB" id="A0A9D4SBH8"/>
<comment type="caution">
    <text evidence="1">The sequence shown here is derived from an EMBL/GenBank/DDBJ whole genome shotgun (WGS) entry which is preliminary data.</text>
</comment>
<evidence type="ECO:0000313" key="1">
    <source>
        <dbReference type="EMBL" id="KAH3896852.1"/>
    </source>
</evidence>
<reference evidence="1" key="2">
    <citation type="submission" date="2020-11" db="EMBL/GenBank/DDBJ databases">
        <authorList>
            <person name="McCartney M.A."/>
            <person name="Auch B."/>
            <person name="Kono T."/>
            <person name="Mallez S."/>
            <person name="Becker A."/>
            <person name="Gohl D.M."/>
            <person name="Silverstein K.A.T."/>
            <person name="Koren S."/>
            <person name="Bechman K.B."/>
            <person name="Herman A."/>
            <person name="Abrahante J.E."/>
            <person name="Garbe J."/>
        </authorList>
    </citation>
    <scope>NUCLEOTIDE SEQUENCE</scope>
    <source>
        <strain evidence="1">Duluth1</strain>
        <tissue evidence="1">Whole animal</tissue>
    </source>
</reference>
<organism evidence="1 2">
    <name type="scientific">Dreissena polymorpha</name>
    <name type="common">Zebra mussel</name>
    <name type="synonym">Mytilus polymorpha</name>
    <dbReference type="NCBI Taxonomy" id="45954"/>
    <lineage>
        <taxon>Eukaryota</taxon>
        <taxon>Metazoa</taxon>
        <taxon>Spiralia</taxon>
        <taxon>Lophotrochozoa</taxon>
        <taxon>Mollusca</taxon>
        <taxon>Bivalvia</taxon>
        <taxon>Autobranchia</taxon>
        <taxon>Heteroconchia</taxon>
        <taxon>Euheterodonta</taxon>
        <taxon>Imparidentia</taxon>
        <taxon>Neoheterodontei</taxon>
        <taxon>Myida</taxon>
        <taxon>Dreissenoidea</taxon>
        <taxon>Dreissenidae</taxon>
        <taxon>Dreissena</taxon>
    </lineage>
</organism>
<dbReference type="EMBL" id="JAIWYP010000001">
    <property type="protein sequence ID" value="KAH3896852.1"/>
    <property type="molecule type" value="Genomic_DNA"/>
</dbReference>
<evidence type="ECO:0000313" key="2">
    <source>
        <dbReference type="Proteomes" id="UP000828390"/>
    </source>
</evidence>
<reference evidence="1" key="1">
    <citation type="journal article" date="2019" name="bioRxiv">
        <title>The Genome of the Zebra Mussel, Dreissena polymorpha: A Resource for Invasive Species Research.</title>
        <authorList>
            <person name="McCartney M.A."/>
            <person name="Auch B."/>
            <person name="Kono T."/>
            <person name="Mallez S."/>
            <person name="Zhang Y."/>
            <person name="Obille A."/>
            <person name="Becker A."/>
            <person name="Abrahante J.E."/>
            <person name="Garbe J."/>
            <person name="Badalamenti J.P."/>
            <person name="Herman A."/>
            <person name="Mangelson H."/>
            <person name="Liachko I."/>
            <person name="Sullivan S."/>
            <person name="Sone E.D."/>
            <person name="Koren S."/>
            <person name="Silverstein K.A.T."/>
            <person name="Beckman K.B."/>
            <person name="Gohl D.M."/>
        </authorList>
    </citation>
    <scope>NUCLEOTIDE SEQUENCE</scope>
    <source>
        <strain evidence="1">Duluth1</strain>
        <tissue evidence="1">Whole animal</tissue>
    </source>
</reference>
<sequence>MADNTAEYDLYQDLTDDRLFSINISHKFDYRVVNFTVKGKELEKTSRTSFFFEYCTVVFHPPYI</sequence>
<accession>A0A9D4SBH8</accession>
<proteinExistence type="predicted"/>
<protein>
    <submittedName>
        <fullName evidence="1">Uncharacterized protein</fullName>
    </submittedName>
</protein>
<gene>
    <name evidence="1" type="ORF">DPMN_021034</name>
</gene>
<dbReference type="Proteomes" id="UP000828390">
    <property type="component" value="Unassembled WGS sequence"/>
</dbReference>